<dbReference type="SUPFAM" id="SSF53223">
    <property type="entry name" value="Aminoacid dehydrogenase-like, N-terminal domain"/>
    <property type="match status" value="1"/>
</dbReference>
<dbReference type="InterPro" id="IPR046346">
    <property type="entry name" value="Aminoacid_DH-like_N_sf"/>
</dbReference>
<evidence type="ECO:0000259" key="10">
    <source>
        <dbReference type="Pfam" id="PF00763"/>
    </source>
</evidence>
<dbReference type="EC" id="3.5.4.9" evidence="9"/>
<evidence type="ECO:0000256" key="6">
    <source>
        <dbReference type="ARBA" id="ARBA00023002"/>
    </source>
</evidence>
<dbReference type="Pfam" id="PF00763">
    <property type="entry name" value="THF_DHG_CYH"/>
    <property type="match status" value="1"/>
</dbReference>
<feature type="binding site" evidence="9">
    <location>
        <begin position="164"/>
        <end position="166"/>
    </location>
    <ligand>
        <name>NADP(+)</name>
        <dbReference type="ChEBI" id="CHEBI:58349"/>
    </ligand>
</feature>
<dbReference type="Gene3D" id="3.40.50.720">
    <property type="entry name" value="NAD(P)-binding Rossmann-like Domain"/>
    <property type="match status" value="1"/>
</dbReference>
<keyword evidence="4 9" id="KW-0378">Hydrolase</keyword>
<dbReference type="InterPro" id="IPR020631">
    <property type="entry name" value="THF_DH/CycHdrlase_NAD-bd_dom"/>
</dbReference>
<evidence type="ECO:0000256" key="8">
    <source>
        <dbReference type="ARBA" id="ARBA00023268"/>
    </source>
</evidence>
<evidence type="ECO:0000256" key="1">
    <source>
        <dbReference type="ARBA" id="ARBA00004777"/>
    </source>
</evidence>
<dbReference type="PRINTS" id="PR00085">
    <property type="entry name" value="THFDHDRGNASE"/>
</dbReference>
<dbReference type="SUPFAM" id="SSF51735">
    <property type="entry name" value="NAD(P)-binding Rossmann-fold domains"/>
    <property type="match status" value="1"/>
</dbReference>
<dbReference type="EC" id="1.5.1.5" evidence="9"/>
<evidence type="ECO:0000256" key="2">
    <source>
        <dbReference type="ARBA" id="ARBA00022563"/>
    </source>
</evidence>
<dbReference type="PANTHER" id="PTHR48099">
    <property type="entry name" value="C-1-TETRAHYDROFOLATE SYNTHASE, CYTOPLASMIC-RELATED"/>
    <property type="match status" value="1"/>
</dbReference>
<evidence type="ECO:0000256" key="9">
    <source>
        <dbReference type="HAMAP-Rule" id="MF_01576"/>
    </source>
</evidence>
<dbReference type="PANTHER" id="PTHR48099:SF5">
    <property type="entry name" value="C-1-TETRAHYDROFOLATE SYNTHASE, CYTOPLASMIC"/>
    <property type="match status" value="1"/>
</dbReference>
<reference evidence="12 13" key="1">
    <citation type="journal article" date="2016" name="Nat. Commun.">
        <title>Thousands of microbial genomes shed light on interconnected biogeochemical processes in an aquifer system.</title>
        <authorList>
            <person name="Anantharaman K."/>
            <person name="Brown C.T."/>
            <person name="Hug L.A."/>
            <person name="Sharon I."/>
            <person name="Castelle C.J."/>
            <person name="Probst A.J."/>
            <person name="Thomas B.C."/>
            <person name="Singh A."/>
            <person name="Wilkins M.J."/>
            <person name="Karaoz U."/>
            <person name="Brodie E.L."/>
            <person name="Williams K.H."/>
            <person name="Hubbard S.S."/>
            <person name="Banfield J.F."/>
        </authorList>
    </citation>
    <scope>NUCLEOTIDE SEQUENCE [LARGE SCALE GENOMIC DNA]</scope>
</reference>
<evidence type="ECO:0000313" key="12">
    <source>
        <dbReference type="EMBL" id="OHA67768.1"/>
    </source>
</evidence>
<evidence type="ECO:0000313" key="13">
    <source>
        <dbReference type="Proteomes" id="UP000178092"/>
    </source>
</evidence>
<dbReference type="GO" id="GO:0004488">
    <property type="term" value="F:methylenetetrahydrofolate dehydrogenase (NADP+) activity"/>
    <property type="evidence" value="ECO:0007669"/>
    <property type="project" value="UniProtKB-UniRule"/>
</dbReference>
<keyword evidence="6 9" id="KW-0560">Oxidoreductase</keyword>
<keyword evidence="7 9" id="KW-0486">Methionine biosynthesis</keyword>
<dbReference type="HAMAP" id="MF_01576">
    <property type="entry name" value="THF_DHG_CYH"/>
    <property type="match status" value="1"/>
</dbReference>
<dbReference type="GO" id="GO:0000105">
    <property type="term" value="P:L-histidine biosynthetic process"/>
    <property type="evidence" value="ECO:0007669"/>
    <property type="project" value="UniProtKB-KW"/>
</dbReference>
<feature type="domain" description="Tetrahydrofolate dehydrogenase/cyclohydrolase catalytic" evidence="10">
    <location>
        <begin position="11"/>
        <end position="119"/>
    </location>
</feature>
<comment type="caution">
    <text evidence="12">The sequence shown here is derived from an EMBL/GenBank/DDBJ whole genome shotgun (WGS) entry which is preliminary data.</text>
</comment>
<evidence type="ECO:0000259" key="11">
    <source>
        <dbReference type="Pfam" id="PF02882"/>
    </source>
</evidence>
<dbReference type="GO" id="GO:0004477">
    <property type="term" value="F:methenyltetrahydrofolate cyclohydrolase activity"/>
    <property type="evidence" value="ECO:0007669"/>
    <property type="project" value="UniProtKB-UniRule"/>
</dbReference>
<evidence type="ECO:0000256" key="7">
    <source>
        <dbReference type="ARBA" id="ARBA00023167"/>
    </source>
</evidence>
<dbReference type="GO" id="GO:0006164">
    <property type="term" value="P:purine nucleotide biosynthetic process"/>
    <property type="evidence" value="ECO:0007669"/>
    <property type="project" value="UniProtKB-KW"/>
</dbReference>
<gene>
    <name evidence="9" type="primary">folD</name>
    <name evidence="12" type="ORF">A3C04_03290</name>
</gene>
<dbReference type="InterPro" id="IPR036291">
    <property type="entry name" value="NAD(P)-bd_dom_sf"/>
</dbReference>
<keyword evidence="2 9" id="KW-0554">One-carbon metabolism</keyword>
<dbReference type="InterPro" id="IPR020630">
    <property type="entry name" value="THF_DH/CycHdrlase_cat_dom"/>
</dbReference>
<protein>
    <recommendedName>
        <fullName evidence="9">Bifunctional protein FolD</fullName>
    </recommendedName>
    <domain>
        <recommendedName>
            <fullName evidence="9">Methylenetetrahydrofolate dehydrogenase</fullName>
            <ecNumber evidence="9">1.5.1.5</ecNumber>
        </recommendedName>
    </domain>
    <domain>
        <recommendedName>
            <fullName evidence="9">Methenyltetrahydrofolate cyclohydrolase</fullName>
            <ecNumber evidence="9">3.5.4.9</ecNumber>
        </recommendedName>
    </domain>
</protein>
<dbReference type="Gene3D" id="3.40.50.10860">
    <property type="entry name" value="Leucine Dehydrogenase, chain A, domain 1"/>
    <property type="match status" value="1"/>
</dbReference>
<dbReference type="Proteomes" id="UP000178092">
    <property type="component" value="Unassembled WGS sequence"/>
</dbReference>
<comment type="function">
    <text evidence="9">Catalyzes the oxidation of 5,10-methylenetetrahydrofolate to 5,10-methenyltetrahydrofolate and then the hydrolysis of 5,10-methenyltetrahydrofolate to 10-formyltetrahydrofolate.</text>
</comment>
<comment type="subunit">
    <text evidence="9">Homodimer.</text>
</comment>
<comment type="similarity">
    <text evidence="9">Belongs to the tetrahydrofolate dehydrogenase/cyclohydrolase family.</text>
</comment>
<evidence type="ECO:0000256" key="3">
    <source>
        <dbReference type="ARBA" id="ARBA00022755"/>
    </source>
</evidence>
<proteinExistence type="inferred from homology"/>
<accession>A0A1G2R5C8</accession>
<keyword evidence="5 9" id="KW-0521">NADP</keyword>
<feature type="domain" description="Tetrahydrofolate dehydrogenase/cyclohydrolase NAD(P)-binding" evidence="11">
    <location>
        <begin position="138"/>
        <end position="276"/>
    </location>
</feature>
<keyword evidence="9" id="KW-0368">Histidine biosynthesis</keyword>
<keyword evidence="3 9" id="KW-0658">Purine biosynthesis</keyword>
<keyword evidence="8 9" id="KW-0511">Multifunctional enzyme</keyword>
<dbReference type="Pfam" id="PF02882">
    <property type="entry name" value="THF_DHG_CYH_C"/>
    <property type="match status" value="1"/>
</dbReference>
<keyword evidence="9" id="KW-0028">Amino-acid biosynthesis</keyword>
<dbReference type="GO" id="GO:0005829">
    <property type="term" value="C:cytosol"/>
    <property type="evidence" value="ECO:0007669"/>
    <property type="project" value="TreeGrafter"/>
</dbReference>
<evidence type="ECO:0000256" key="4">
    <source>
        <dbReference type="ARBA" id="ARBA00022801"/>
    </source>
</evidence>
<sequence length="277" mass="29654">MFFKQQQSSMLKGDEIAQERLNKLRGHITGKELSLSVVKVGDHKVSSSYIRKKQEAADFIGVRFDVRQFPDSISQFSLINEIRAIIESEVNACIVQLPLPTAIRSQDVLDAISVEKDADLLSSGAFGKFALGTSKILPPTVKAVSIALEKAGVQLKGTRIALVGTGRLVGLPLAVWLMREGATVLTANEYTENVTEITKSANVVISGVGKPNLINPSMVTNGVVLIDAGTSVEQGQARGDIDPRAFKKAAFYSPVPGGIGPLTVACLLENVVELAKR</sequence>
<dbReference type="UniPathway" id="UPA00193"/>
<organism evidence="12 13">
    <name type="scientific">Candidatus Wildermuthbacteria bacterium RIFCSPHIGHO2_02_FULL_45_25</name>
    <dbReference type="NCBI Taxonomy" id="1802450"/>
    <lineage>
        <taxon>Bacteria</taxon>
        <taxon>Candidatus Wildermuthiibacteriota</taxon>
    </lineage>
</organism>
<comment type="pathway">
    <text evidence="1 9">One-carbon metabolism; tetrahydrofolate interconversion.</text>
</comment>
<comment type="caution">
    <text evidence="9">Lacks conserved residue(s) required for the propagation of feature annotation.</text>
</comment>
<comment type="catalytic activity">
    <reaction evidence="9">
        <text>(6R)-5,10-methylene-5,6,7,8-tetrahydrofolate + NADP(+) = (6R)-5,10-methenyltetrahydrofolate + NADPH</text>
        <dbReference type="Rhea" id="RHEA:22812"/>
        <dbReference type="ChEBI" id="CHEBI:15636"/>
        <dbReference type="ChEBI" id="CHEBI:57455"/>
        <dbReference type="ChEBI" id="CHEBI:57783"/>
        <dbReference type="ChEBI" id="CHEBI:58349"/>
        <dbReference type="EC" id="1.5.1.5"/>
    </reaction>
</comment>
<dbReference type="GO" id="GO:0035999">
    <property type="term" value="P:tetrahydrofolate interconversion"/>
    <property type="evidence" value="ECO:0007669"/>
    <property type="project" value="UniProtKB-UniRule"/>
</dbReference>
<feature type="binding site" evidence="9">
    <location>
        <position position="230"/>
    </location>
    <ligand>
        <name>NADP(+)</name>
        <dbReference type="ChEBI" id="CHEBI:58349"/>
    </ligand>
</feature>
<dbReference type="EMBL" id="MHTV01000004">
    <property type="protein sequence ID" value="OHA67768.1"/>
    <property type="molecule type" value="Genomic_DNA"/>
</dbReference>
<dbReference type="AlphaFoldDB" id="A0A1G2R5C8"/>
<dbReference type="InterPro" id="IPR000672">
    <property type="entry name" value="THF_DH/CycHdrlase"/>
</dbReference>
<name>A0A1G2R5C8_9BACT</name>
<dbReference type="GO" id="GO:0009086">
    <property type="term" value="P:methionine biosynthetic process"/>
    <property type="evidence" value="ECO:0007669"/>
    <property type="project" value="UniProtKB-KW"/>
</dbReference>
<evidence type="ECO:0000256" key="5">
    <source>
        <dbReference type="ARBA" id="ARBA00022857"/>
    </source>
</evidence>
<comment type="catalytic activity">
    <reaction evidence="9">
        <text>(6R)-5,10-methenyltetrahydrofolate + H2O = (6R)-10-formyltetrahydrofolate + H(+)</text>
        <dbReference type="Rhea" id="RHEA:23700"/>
        <dbReference type="ChEBI" id="CHEBI:15377"/>
        <dbReference type="ChEBI" id="CHEBI:15378"/>
        <dbReference type="ChEBI" id="CHEBI:57455"/>
        <dbReference type="ChEBI" id="CHEBI:195366"/>
        <dbReference type="EC" id="3.5.4.9"/>
    </reaction>
</comment>